<name>A0AAE1NK56_9EUCA</name>
<comment type="caution">
    <text evidence="1">The sequence shown here is derived from an EMBL/GenBank/DDBJ whole genome shotgun (WGS) entry which is preliminary data.</text>
</comment>
<gene>
    <name evidence="1" type="ORF">Pmani_035753</name>
</gene>
<proteinExistence type="predicted"/>
<dbReference type="AlphaFoldDB" id="A0AAE1NK56"/>
<dbReference type="EMBL" id="JAWZYT010005156">
    <property type="protein sequence ID" value="KAK4291418.1"/>
    <property type="molecule type" value="Genomic_DNA"/>
</dbReference>
<organism evidence="1 2">
    <name type="scientific">Petrolisthes manimaculis</name>
    <dbReference type="NCBI Taxonomy" id="1843537"/>
    <lineage>
        <taxon>Eukaryota</taxon>
        <taxon>Metazoa</taxon>
        <taxon>Ecdysozoa</taxon>
        <taxon>Arthropoda</taxon>
        <taxon>Crustacea</taxon>
        <taxon>Multicrustacea</taxon>
        <taxon>Malacostraca</taxon>
        <taxon>Eumalacostraca</taxon>
        <taxon>Eucarida</taxon>
        <taxon>Decapoda</taxon>
        <taxon>Pleocyemata</taxon>
        <taxon>Anomura</taxon>
        <taxon>Galatheoidea</taxon>
        <taxon>Porcellanidae</taxon>
        <taxon>Petrolisthes</taxon>
    </lineage>
</organism>
<protein>
    <submittedName>
        <fullName evidence="1">Uncharacterized protein</fullName>
    </submittedName>
</protein>
<sequence length="87" mass="9737">MIIKPNLSITIIMSEPFNESPDGRPENKDALGNVTWNLFPLLCPLVAPQIRSPSLSLPRGPGWSLLYPRPPSEIRQLRATLNLTYVN</sequence>
<accession>A0AAE1NK56</accession>
<dbReference type="Proteomes" id="UP001292094">
    <property type="component" value="Unassembled WGS sequence"/>
</dbReference>
<keyword evidence="2" id="KW-1185">Reference proteome</keyword>
<evidence type="ECO:0000313" key="2">
    <source>
        <dbReference type="Proteomes" id="UP001292094"/>
    </source>
</evidence>
<reference evidence="1" key="1">
    <citation type="submission" date="2023-11" db="EMBL/GenBank/DDBJ databases">
        <title>Genome assemblies of two species of porcelain crab, Petrolisthes cinctipes and Petrolisthes manimaculis (Anomura: Porcellanidae).</title>
        <authorList>
            <person name="Angst P."/>
        </authorList>
    </citation>
    <scope>NUCLEOTIDE SEQUENCE</scope>
    <source>
        <strain evidence="1">PB745_02</strain>
        <tissue evidence="1">Gill</tissue>
    </source>
</reference>
<evidence type="ECO:0000313" key="1">
    <source>
        <dbReference type="EMBL" id="KAK4291418.1"/>
    </source>
</evidence>